<dbReference type="InterPro" id="IPR036736">
    <property type="entry name" value="ACP-like_sf"/>
</dbReference>
<feature type="region of interest" description="Disordered" evidence="9">
    <location>
        <begin position="3198"/>
        <end position="3221"/>
    </location>
</feature>
<reference evidence="14" key="1">
    <citation type="submission" date="2023-07" db="EMBL/GenBank/DDBJ databases">
        <title>Whole genome shotgun sequence of Streptomyces spororaveus NBRC 15456.</title>
        <authorList>
            <person name="Komaki H."/>
            <person name="Tamura T."/>
        </authorList>
    </citation>
    <scope>NUCLEOTIDE SEQUENCE [LARGE SCALE GENOMIC DNA]</scope>
    <source>
        <strain evidence="14">NBRC 15456</strain>
    </source>
</reference>
<feature type="active site" description="Proton donor; for dehydratase activity" evidence="8">
    <location>
        <position position="3899"/>
    </location>
</feature>
<feature type="active site" description="Proton acceptor; for dehydratase activity" evidence="8">
    <location>
        <position position="1988"/>
    </location>
</feature>
<sequence length="6042" mass="624867">MINQHGIGSSAAADTDRAPDGPIAVIGLSCRLPGADGPAAFWELLASGRDAIGEVPQGRWEPGAGGTVERRGGFITDAESFDAAFFGISPQEALAMDPQQRLVLELAWEALEDARILPGSLDGSSTGIFVGAIWDDYAKLLHEYGAPAISQYSVTGTHRGIIANRVSHALGLRGPSMTLDTAQSSSLVAVHAACASLRNGESTTALAGGVNLNLIPESTLALTRLGALSPDARCHVFDARANGIVRGEGGALVVLKPLSAALADGDPVYCVIRGSSVNNDGATPGLTTPGEETQSAALRAACRRAGIDPADLQYMELHGTGTAVGDPVEARAVGAVTAPGRADDRPLRVGSAKTNVGHLEAAAGVVGLLKVALSIHHRALPPSLNYEIPNPAIPLDELRLRVQDELADWPHEDAPLLAAVGSLGLGGTNCHMVLAEAPVGSDAEADTTAEADAGQEPGTALPWVLSGRTEAAVRAQAGRLADHLDAHPAIGTASAGLSLATSRTAFEHRAAVVAGSRAELLAGLRALAGGLPSPYAVAGTTRPGRTAVLFGGGGSQSVGMGRDLYAAHPVYAAAFDAVCDELDRHLDRPVRELIFAAPGSLEAELLDRTDYALPALLAVEVALYRLYESWGVTPDYVTGHSMGELAAAHVAGVLSLPDVCTLATVRARLIQSRAGGAMAAVQAGEEEVLASFGELAGYAGAVGIAGLNSPDGTVVSGDEDAVLAVCAYWRERGRKTKRLAVTVAGHSPHMDAILEEFRRTAESLRYSPARIPVVSNVTGTIATDEQLTDPGYWVRHIRATVRFADGVRALRDAGVTTFLELSPTPVLTQAVTATLEGAEPRPAAFAAMVRDRDEPQSVMAALAQLHTAGVACDWHTVFPAGTPLSPLPPYAFQRKRYWPDPAGRTRANGSGSDGLHALGTPGTDEDSGPTAGLRRRLAALSEAEQERSLLELVGAAAEVVLQQPGGEGLDPQAVFSELGFTSLRAVELRNHLETATGLRLPASLLFDFPTPASLAARLRTELTASYDVQGVPEQREQTPGAGADAVVAADEPIAIVGIGCRFPGGVTGPEGLWRLVAEGRDAISGFPENRGWDLESLYDPDPERRGTSYTRHGGFLHDADRFDAEFFGISPREALATDPQQRLLLETAWEAFERAGIDPASLRGTRTGVFTGLMSPDYGPRLHEAVEDTDGYLLTGSSNSVASGRVAYTFGLEGPAVSVDTACSSSLVAMHLAAQALRQGECSLALAGGVTVMSTPGTFVEFSRQRGLSEDGRCKAFSDDADGTGWGEGAGLLLLERLSDARRNGHQVLAVIRGSAVNQDGASNGLTAPNGPSQQRVIRQALASAGLNAADVDVVEAHGTGTRLGDPIEAQALLATYGQEHSDDNPLWLGSVKSNIGHTQAAAGAAGVIKMVMAMRNRTLPATLHADTPSTRIDWQAGAVSLLTQARPWEPADRPRRAAVSSFGISGTNAHIIIEEPETEPAPVAVAVVEPVAEGAGRPALWPLSASGLPALRAQAARLRDLLAGQPDSDPLAVAHALATTRAALSHRAVVVGTDRTELLTALDAFAQGDDVAGVRTGVARHSGRLAAVFSGQGSQRVGMGRELYAAQPGYAAAFDEVCAALDVHLDQPLAGIVFAEADSPEAALLDLTQYAQPAIFACEVALYRLLEHWGMRPDVLAGHSIGEVTAAYLAGVWSLEDAAALVAARGRLMQSARPGGAMASVQAPEADVAAALPEGVDIAAVNAPDATVVSGDEAAVAAVVQQWKTQGVKATRLRVSHAFHSAHMDSVLADFRAVLETLAFRGADVPVVSNLTGELATDEQLCDPGYWVDHIRQAVRFADGIRTLRSQGTTTYLEIGPDAVLTPAVAATLGDDERVRVIAALRRQAGDESISVLSALADAHACGALSVDWQSLSGPAPANPLALPTYAFQGERYWLEPAATAGDLGRLGLDGDGSHPLLAAAVELGDEQGLLLTGQLSLRTHPWLADHAVGGQVLLPGTAFVELALHAGDRSGCGVLDELTLEAPLFLPERGAVQLQVAVKAPEADGRRTVTVLSRPHRGPGTSGVDAPWTRHASGVLAEEPVGSETAPAAASGAWPVPGAEAVSLADAYAVLAGLGYDYGPVFQGLTGLWRRGEELFAEVRLPSEASGTSAGAFGLHPALLDAALHPFVLADATTAGAGGAPRIPFSFSGVRLHAVGADSLRVRIAPTGDSTATLTLTDGTGAPVAEITELMFRPLATGARADSGDRLLALEWVPLPLDAAAGEEPVAWAEYRVTGQSVHATAAAALSRIQERLGEDDEGVLVVRTRDAAGDLAGAAVQGLVRSAQAEHPGRFVLLDTDGTDVPAAAVASAVAAGETQLAVRNGELSAARLVPVAVEGSGVGDRSVFRAGGTVLITGGTGALGALFARHLVTEYGVGHLLLVSRRGAAAAGAGELAEELGALGAHVTVAACDTADREALAALLAGIPAAHPLTAVIHTAGVLDDGTLESLTPDRLARVLAPKADAAWHLHELTQDLDLDAFVLFSSVAGTFGTAGQANYAAANAALDALARLRHSAGLPATSLAWGLWAEAGGMTGELADADLVRMRRAGIAPLPNAEGLAFFDAALAGTAPAMVAARLDLDQLRGRAGNGTLPSLFRRLVRVPARRRAAAGQGAAGAWAELLRTLPAAEREQTALALVRAQASAVLGHSGPQAVPTDRAFHELGFDSLTAVELRNRLNQATGLKLPASLLFDFPTAGLLAAHLLAEAVGTGEDGSGALDGASVTSSIAADEPIAIVGIGCRFPGGVTGPEGLWRLVAEGRDAISGFPENRGWDLESLYDPDPERRGTSYTRHGGFLHDADRFDAEFFGISPREALATDPQQRLLLETAWEAFERAGIDPASLRGSRTGVFTGVMYNDYASRLQPAPEGYEGMLLAGNTGSVVSGRVAYTFGLEGPAVSVDTACSSSLVAMHLAAQALRQGECSLALAGGVAIMSTPNTFIEFSRQRGLSEDGRCKAFSDDADGTGWGEGAGLLLLERLSDARRNGHQVLAVIRGSAVNQDGASNGLTAPNGPSQQRVIRQALASAGLNAADVDVVEAHGTGTRLGDPIEAQALLATYGQEHSDDNPLWLGSVKSNIGHTQAAAGAAGVIKMVMAMRNRTLPATLHADTPSTRIDWQAGAVSLLTQARPWEPADRPRRAAVSSFGISGTNAHVIIEEPETEPDLPPRTTDGPGSGQPVPPLVLSARAGQPLSELAAQLRDLLAADAPHSVGAADVAWALHTTRAVFDQRAVVTAPDRDGVREALAALADGRPDPRVVTGGAAPGGLGGTVFVFPGQGSQWVGMALELLQTAPVFRERMAECEAALAEFTDWSLFDVLRGEPGAPGYDRVDVVQPVLFAVMVSLAALWESYGVRPAAVVGHSQGEIAAAAVAGALTLQDAARVVALRSRALGALAGTGGMVSVPLPYEETEQRITAWPGRLSVATVNGPASCVVSGDPEALQELLDACAAEEVRARRIPVDYASHSAHVEAIEEELLGLLAPVVPRTARTPFYSAVTGDLLDTRQLDAAYWYRNLRETVRFDLATRALLEHGHGAFVEVSAHPVLAAAVQESIAAAADERPGTLGAEAVALGTLRRDEGGLDRFHASAATGYTAGLAVDWSPAFASAAGTGSGERPYRHVELPTYPFQHASYWLEGVARTGDMNTAGLRPAAHPLLGAAVELGDRSGLLLTGRLSLRTHPWLADHAVSGTVLLPGTAFAELALRAGRDADCPHLEELTVHAPMVFAEGAALRLQVSVGEPDAKGRRDVAVLSRTDDEDPHGTWTRHASGTLSSGSQNSTAGSVGSADPLPAAWPPPGAVPVDLDGAYERLAAQGYEYGPVFQGLRALWQLDDEVYAEVALPAEAGADAGAFGLHPALLDAALHPVVLGALGAVEESALPFSWSGVTLHAEGATALRVRLRSAGRNEISVSVADVLGGVVADVASLSLRPVDKERLRTAGSGRVPLLRVDWQPYSGSSGTGGEFDVLEPVTGNGTVGSVLAEVLAALQARVAAETADPLVVVTRQAVAVPGAGPEQPDPAAAAVWGLVRSAQTEHPGRFVLLDLEGGAEVPALLEDTAEPQCAVRGGRWFLPRLVPVAVEGSGAGDRSVFRAGGTVLITGGTGALGALFARHLVTEYGVRHLLLVSRRGAAAAGAGELAEELGALGAHVTVAACDTADREALAALLAGIPAAHPLTAVIHTAGVLDDGTLESLTPDRLARVLAPKADAARHLHELTQDLDLDAFVLFSSLAGTLGTAGQANYAAANTYLDALAAARRAAGLPATSLAWGLWAEASGMTGELTGADLARLGRSGVAPLAAGQGLALFDEAVAGTAPAVVAARLDLAALARSSAPVPVLLRGLVRPVARRAAAGSAADGSGGGGLAERLRSLSGTDRQRLLTELVGAQAAAVLGHADPRAVPVDRPFIDLGFDSLTAVELRNRLNQATGLKLPASLVFDHPTVNVLAVHLAGELLGGEAADTTLSADVAVAGLAADEPIAIVGIGCRFPGGVTGPEGLWRLVAEGRDVIGDFPEDRDWDLAALRDPDPERSGTSFTRHGGFLYDADRFDAEFFGISPREALATDPQQRLLLETAWEAFERAGIDPASLRGSRTGVFTGVMYNDYGSRITRAPKELEGYLVNGSSNSVASGRVAYTFGLEGPAVSVDTACSSSLVAMHLAAQALRQGECSLALAGGVTVMSTPTTFIEFSRQRGLSEDGRCKAFSDDADGTGFGEGAGLLLLERLSDARRNGHQVLAVIRGSAVNQDGASNGLTAPNGPSQQRVIRQALASAGLNAADVDVVEAHGTGTRLGDPIEAQALLATYGQEHSDDNPLWLGSVKSNIGHTQAAAGAAGVIKMVMAMRNRTLPATLHADTPSTRIDWQAGAVSLLTQARPWEPADRPRRAAVSSFGISGTNAHVIIEEPETETDLPPRTTDGPGSGQPVPWVVSAPTATGLRAQAAALAAHVESRPEESGATETGLALATGRTAFGHRAVVVGTDREDFLTGLRALAEGRTVSSLVQGRPVAGSRLAVLFAGQGSQRVGMGRELYAAQPGYAAAFDEVCAALDVHLDQPLAGIVFAEADSPEAALLDLTQYAQPAIFACEVALYRLLEHWGMRPDVLAGHSIGEVTAAYLAGVWSLEDAAALVAARGRLMQSARPGGAMASVQAPEADVAAALPEGVDIAAVNAPDATVVSGDEAAVAAVVQQWKTQGVKATRLRVSHAFHSAHMDSVLADFRAVLETLAFRGADVPLVSNLTGELATDEQLCDPGYWVDHIRQAVRFADGIRTLRSQGTTTYLEIGPVPVLTPAVERVLDESAKDRPVAAVAVPDPAGATAAMARLHVTGAAVPEWKAVFPAATRPAAVPTYAFQRQRYWLSPTPETRTAPALPGAGEHPVLGGGLDLADGSTVHTARLSAATHPELADRELGTDGTLLGWTPLVLTREASLRLPAEGALDVQLALAQPDRHGHRAAILHARPVPAAGGAPGAWQRHAEGVVPDVAGCAPEAALYRVDWIPVPPAEGFDGQGDPGDLLVSVPARAQAAAREALSQVQRLAAGADPSVRRLVLVTEGACTVAGEPLASDPGGAAAWGLGRSAQSELPGRIVLLDTDGTPASRAAQSAALALGEPQLALREGTAYVPRLVRAGELGAGERPVFRADGTALITGGTGALGGLMARHVVTEYGVRRLLLVSRRGPAAAGAAELTAELEALGAQVTVSACDIADRDALAALLDGIPAAYPLTAVIHTAGVLDDGTLESLTPERLDTVLAPKADAARHLHELTQDLDLDAFVLFSSLAGTLGTAGQANYAAANAYLDALAEHRTARGLCGVSLAWGLWEGEGMGGTLGETERGRLDRAGVRAMTATSALCLLDAALTRGEAALVAADLDEAALAERAMAGALPRVLSALPSVFPAVDAAGEGRDGEEAGGAAGAVAGRLVLDAEQSYALVLRSVAEVLGYDDPDEVEVEEELLDLGFDSLMAVELRNRLNADTGLVLPSSLVFDFPTVGKLADHLAEQLAPRTGDA</sequence>
<dbReference type="InterPro" id="IPR014043">
    <property type="entry name" value="Acyl_transferase_dom"/>
</dbReference>
<evidence type="ECO:0000259" key="11">
    <source>
        <dbReference type="PROSITE" id="PS52004"/>
    </source>
</evidence>
<dbReference type="SMART" id="SM00825">
    <property type="entry name" value="PKS_KS"/>
    <property type="match status" value="4"/>
</dbReference>
<feature type="domain" description="Carrier" evidence="10">
    <location>
        <begin position="4416"/>
        <end position="4491"/>
    </location>
</feature>
<dbReference type="SUPFAM" id="SSF53901">
    <property type="entry name" value="Thiolase-like"/>
    <property type="match status" value="4"/>
</dbReference>
<feature type="domain" description="Carrier" evidence="10">
    <location>
        <begin position="5960"/>
        <end position="6035"/>
    </location>
</feature>
<dbReference type="SMART" id="SM00827">
    <property type="entry name" value="PKS_AT"/>
    <property type="match status" value="4"/>
</dbReference>
<feature type="domain" description="PKS/mFAS DH" evidence="12">
    <location>
        <begin position="3693"/>
        <end position="3976"/>
    </location>
</feature>
<evidence type="ECO:0000256" key="9">
    <source>
        <dbReference type="SAM" id="MobiDB-lite"/>
    </source>
</evidence>
<feature type="region of interest" description="C-terminal hotdog fold" evidence="8">
    <location>
        <begin position="2101"/>
        <end position="2243"/>
    </location>
</feature>
<dbReference type="SUPFAM" id="SSF55048">
    <property type="entry name" value="Probable ACP-binding domain of malonyl-CoA ACP transacylase"/>
    <property type="match status" value="4"/>
</dbReference>
<dbReference type="Pfam" id="PF00109">
    <property type="entry name" value="ketoacyl-synt"/>
    <property type="match status" value="4"/>
</dbReference>
<evidence type="ECO:0000313" key="14">
    <source>
        <dbReference type="Proteomes" id="UP000608522"/>
    </source>
</evidence>
<dbReference type="SMART" id="SM00823">
    <property type="entry name" value="PKS_PP"/>
    <property type="match status" value="4"/>
</dbReference>
<keyword evidence="7" id="KW-0012">Acyltransferase</keyword>
<dbReference type="RefSeq" id="WP_202202542.1">
    <property type="nucleotide sequence ID" value="NZ_BNED01000005.1"/>
</dbReference>
<dbReference type="InterPro" id="IPR018201">
    <property type="entry name" value="Ketoacyl_synth_AS"/>
</dbReference>
<feature type="region of interest" description="Disordered" evidence="9">
    <location>
        <begin position="901"/>
        <end position="931"/>
    </location>
</feature>
<comment type="caution">
    <text evidence="13">The sequence shown here is derived from an EMBL/GenBank/DDBJ whole genome shotgun (WGS) entry which is preliminary data.</text>
</comment>
<comment type="pathway">
    <text evidence="1">Antibiotic biosynthesis.</text>
</comment>
<dbReference type="InterPro" id="IPR014030">
    <property type="entry name" value="Ketoacyl_synth_N"/>
</dbReference>
<protein>
    <recommendedName>
        <fullName evidence="15">Acyl transferase domain-containing protein</fullName>
    </recommendedName>
</protein>
<dbReference type="InterPro" id="IPR049552">
    <property type="entry name" value="PKS_DH_N"/>
</dbReference>
<dbReference type="InterPro" id="IPR049551">
    <property type="entry name" value="PKS_DH_C"/>
</dbReference>
<feature type="domain" description="PKS/mFAS DH" evidence="12">
    <location>
        <begin position="1956"/>
        <end position="2243"/>
    </location>
</feature>
<dbReference type="PROSITE" id="PS00012">
    <property type="entry name" value="PHOSPHOPANTETHEINE"/>
    <property type="match status" value="3"/>
</dbReference>
<dbReference type="Pfam" id="PF14765">
    <property type="entry name" value="PS-DH"/>
    <property type="match status" value="2"/>
</dbReference>
<keyword evidence="3" id="KW-0597">Phosphoprotein</keyword>
<dbReference type="InterPro" id="IPR055123">
    <property type="entry name" value="SpnB-like_Rossmann"/>
</dbReference>
<dbReference type="SMART" id="SM01294">
    <property type="entry name" value="PKS_PP_betabranch"/>
    <property type="match status" value="3"/>
</dbReference>
<evidence type="ECO:0000256" key="7">
    <source>
        <dbReference type="ARBA" id="ARBA00023315"/>
    </source>
</evidence>
<evidence type="ECO:0000256" key="5">
    <source>
        <dbReference type="ARBA" id="ARBA00023194"/>
    </source>
</evidence>
<evidence type="ECO:0000313" key="13">
    <source>
        <dbReference type="EMBL" id="GHI81395.1"/>
    </source>
</evidence>
<dbReference type="InterPro" id="IPR032821">
    <property type="entry name" value="PKS_assoc"/>
</dbReference>
<dbReference type="EMBL" id="BNED01000005">
    <property type="protein sequence ID" value="GHI81395.1"/>
    <property type="molecule type" value="Genomic_DNA"/>
</dbReference>
<dbReference type="PANTHER" id="PTHR43775:SF51">
    <property type="entry name" value="INACTIVE PHENOLPHTHIOCEROL SYNTHESIS POLYKETIDE SYNTHASE TYPE I PKS1-RELATED"/>
    <property type="match status" value="1"/>
</dbReference>
<name>A0ABQ3TLU7_9ACTN</name>
<dbReference type="SUPFAM" id="SSF52151">
    <property type="entry name" value="FabD/lysophospholipase-like"/>
    <property type="match status" value="4"/>
</dbReference>
<dbReference type="InterPro" id="IPR016039">
    <property type="entry name" value="Thiolase-like"/>
</dbReference>
<dbReference type="SUPFAM" id="SSF51735">
    <property type="entry name" value="NAD(P)-binding Rossmann-fold domains"/>
    <property type="match status" value="6"/>
</dbReference>
<dbReference type="InterPro" id="IPR042104">
    <property type="entry name" value="PKS_dehydratase_sf"/>
</dbReference>
<evidence type="ECO:0000259" key="10">
    <source>
        <dbReference type="PROSITE" id="PS50075"/>
    </source>
</evidence>
<feature type="domain" description="Ketosynthase family 3 (KS3)" evidence="11">
    <location>
        <begin position="4513"/>
        <end position="4939"/>
    </location>
</feature>
<dbReference type="InterPro" id="IPR020806">
    <property type="entry name" value="PKS_PP-bd"/>
</dbReference>
<dbReference type="SUPFAM" id="SSF47336">
    <property type="entry name" value="ACP-like"/>
    <property type="match status" value="4"/>
</dbReference>
<evidence type="ECO:0000259" key="12">
    <source>
        <dbReference type="PROSITE" id="PS52019"/>
    </source>
</evidence>
<feature type="compositionally biased region" description="Polar residues" evidence="9">
    <location>
        <begin position="3805"/>
        <end position="3822"/>
    </location>
</feature>
<dbReference type="PANTHER" id="PTHR43775">
    <property type="entry name" value="FATTY ACID SYNTHASE"/>
    <property type="match status" value="1"/>
</dbReference>
<dbReference type="PROSITE" id="PS52004">
    <property type="entry name" value="KS3_2"/>
    <property type="match status" value="4"/>
</dbReference>
<dbReference type="Gene3D" id="3.10.129.110">
    <property type="entry name" value="Polyketide synthase dehydratase"/>
    <property type="match status" value="2"/>
</dbReference>
<evidence type="ECO:0000256" key="1">
    <source>
        <dbReference type="ARBA" id="ARBA00004792"/>
    </source>
</evidence>
<dbReference type="PROSITE" id="PS50075">
    <property type="entry name" value="CARRIER"/>
    <property type="match status" value="4"/>
</dbReference>
<evidence type="ECO:0000256" key="8">
    <source>
        <dbReference type="PROSITE-ProRule" id="PRU01363"/>
    </source>
</evidence>
<dbReference type="Gene3D" id="3.40.366.10">
    <property type="entry name" value="Malonyl-Coenzyme A Acyl Carrier Protein, domain 2"/>
    <property type="match status" value="4"/>
</dbReference>
<feature type="domain" description="Carrier" evidence="10">
    <location>
        <begin position="947"/>
        <end position="1022"/>
    </location>
</feature>
<keyword evidence="14" id="KW-1185">Reference proteome</keyword>
<feature type="domain" description="Ketosynthase family 3 (KS3)" evidence="11">
    <location>
        <begin position="20"/>
        <end position="436"/>
    </location>
</feature>
<dbReference type="InterPro" id="IPR006162">
    <property type="entry name" value="Ppantetheine_attach_site"/>
</dbReference>
<keyword evidence="4" id="KW-0808">Transferase</keyword>
<dbReference type="Gene3D" id="3.30.70.3290">
    <property type="match status" value="4"/>
</dbReference>
<dbReference type="Pfam" id="PF21089">
    <property type="entry name" value="PKS_DH_N"/>
    <property type="match status" value="2"/>
</dbReference>
<feature type="domain" description="Ketosynthase family 3 (KS3)" evidence="11">
    <location>
        <begin position="2772"/>
        <end position="3198"/>
    </location>
</feature>
<feature type="active site" description="Proton acceptor; for dehydratase activity" evidence="8">
    <location>
        <position position="3725"/>
    </location>
</feature>
<dbReference type="InterPro" id="IPR013968">
    <property type="entry name" value="PKS_KR"/>
</dbReference>
<evidence type="ECO:0000256" key="6">
    <source>
        <dbReference type="ARBA" id="ARBA00023268"/>
    </source>
</evidence>
<dbReference type="Gene3D" id="1.10.1200.10">
    <property type="entry name" value="ACP-like"/>
    <property type="match status" value="4"/>
</dbReference>
<dbReference type="InterPro" id="IPR014031">
    <property type="entry name" value="Ketoacyl_synth_C"/>
</dbReference>
<evidence type="ECO:0000256" key="4">
    <source>
        <dbReference type="ARBA" id="ARBA00022679"/>
    </source>
</evidence>
<dbReference type="InterPro" id="IPR049900">
    <property type="entry name" value="PKS_mFAS_DH"/>
</dbReference>
<evidence type="ECO:0000256" key="2">
    <source>
        <dbReference type="ARBA" id="ARBA00022450"/>
    </source>
</evidence>
<dbReference type="Pfam" id="PF00698">
    <property type="entry name" value="Acyl_transf_1"/>
    <property type="match status" value="4"/>
</dbReference>
<evidence type="ECO:0008006" key="15">
    <source>
        <dbReference type="Google" id="ProtNLM"/>
    </source>
</evidence>
<dbReference type="PROSITE" id="PS00606">
    <property type="entry name" value="KS3_1"/>
    <property type="match status" value="3"/>
</dbReference>
<dbReference type="InterPro" id="IPR016035">
    <property type="entry name" value="Acyl_Trfase/lysoPLipase"/>
</dbReference>
<dbReference type="InterPro" id="IPR016036">
    <property type="entry name" value="Malonyl_transacylase_ACP-bd"/>
</dbReference>
<evidence type="ECO:0000256" key="3">
    <source>
        <dbReference type="ARBA" id="ARBA00022553"/>
    </source>
</evidence>
<dbReference type="Pfam" id="PF16197">
    <property type="entry name" value="KAsynt_C_assoc"/>
    <property type="match status" value="4"/>
</dbReference>
<dbReference type="CDD" id="cd00833">
    <property type="entry name" value="PKS"/>
    <property type="match status" value="4"/>
</dbReference>
<dbReference type="InterPro" id="IPR009081">
    <property type="entry name" value="PP-bd_ACP"/>
</dbReference>
<dbReference type="Pfam" id="PF00550">
    <property type="entry name" value="PP-binding"/>
    <property type="match status" value="4"/>
</dbReference>
<keyword evidence="2" id="KW-0596">Phosphopantetheine</keyword>
<dbReference type="SMART" id="SM00822">
    <property type="entry name" value="PKS_KR"/>
    <property type="match status" value="3"/>
</dbReference>
<dbReference type="PROSITE" id="PS52019">
    <property type="entry name" value="PKS_MFAS_DH"/>
    <property type="match status" value="2"/>
</dbReference>
<organism evidence="13 14">
    <name type="scientific">Streptomyces spororaveus</name>
    <dbReference type="NCBI Taxonomy" id="284039"/>
    <lineage>
        <taxon>Bacteria</taxon>
        <taxon>Bacillati</taxon>
        <taxon>Actinomycetota</taxon>
        <taxon>Actinomycetes</taxon>
        <taxon>Kitasatosporales</taxon>
        <taxon>Streptomycetaceae</taxon>
        <taxon>Streptomyces</taxon>
    </lineage>
</organism>
<keyword evidence="5" id="KW-0045">Antibiotic biosynthesis</keyword>
<dbReference type="Gene3D" id="3.40.50.720">
    <property type="entry name" value="NAD(P)-binding Rossmann-like Domain"/>
    <property type="match status" value="3"/>
</dbReference>
<gene>
    <name evidence="13" type="ORF">Sspor_69560</name>
</gene>
<dbReference type="InterPro" id="IPR020807">
    <property type="entry name" value="PKS_DH"/>
</dbReference>
<feature type="region of interest" description="N-terminal hotdog fold" evidence="8">
    <location>
        <begin position="3693"/>
        <end position="3818"/>
    </location>
</feature>
<feature type="domain" description="Ketosynthase family 3 (KS3)" evidence="11">
    <location>
        <begin position="1050"/>
        <end position="1476"/>
    </location>
</feature>
<feature type="region of interest" description="Disordered" evidence="9">
    <location>
        <begin position="3784"/>
        <end position="3835"/>
    </location>
</feature>
<dbReference type="Pfam" id="PF02801">
    <property type="entry name" value="Ketoacyl-synt_C"/>
    <property type="match status" value="4"/>
</dbReference>
<dbReference type="InterPro" id="IPR050091">
    <property type="entry name" value="PKS_NRPS_Biosynth_Enz"/>
</dbReference>
<dbReference type="Pfam" id="PF08659">
    <property type="entry name" value="KR"/>
    <property type="match status" value="3"/>
</dbReference>
<keyword evidence="6" id="KW-0511">Multifunctional enzyme</keyword>
<dbReference type="Gene3D" id="3.40.47.10">
    <property type="match status" value="4"/>
</dbReference>
<dbReference type="InterPro" id="IPR036291">
    <property type="entry name" value="NAD(P)-bd_dom_sf"/>
</dbReference>
<dbReference type="Pfam" id="PF22953">
    <property type="entry name" value="SpnB_Rossmann"/>
    <property type="match status" value="3"/>
</dbReference>
<feature type="region of interest" description="N-terminal hotdog fold" evidence="8">
    <location>
        <begin position="1956"/>
        <end position="2085"/>
    </location>
</feature>
<dbReference type="SMART" id="SM00826">
    <property type="entry name" value="PKS_DH"/>
    <property type="match status" value="3"/>
</dbReference>
<dbReference type="Proteomes" id="UP000608522">
    <property type="component" value="Unassembled WGS sequence"/>
</dbReference>
<dbReference type="InterPro" id="IPR020841">
    <property type="entry name" value="PKS_Beta-ketoAc_synthase_dom"/>
</dbReference>
<feature type="region of interest" description="C-terminal hotdog fold" evidence="8">
    <location>
        <begin position="3838"/>
        <end position="3976"/>
    </location>
</feature>
<proteinExistence type="predicted"/>
<dbReference type="InterPro" id="IPR001227">
    <property type="entry name" value="Ac_transferase_dom_sf"/>
</dbReference>
<feature type="domain" description="Carrier" evidence="10">
    <location>
        <begin position="2674"/>
        <end position="2749"/>
    </location>
</feature>
<feature type="active site" description="Proton donor; for dehydratase activity" evidence="8">
    <location>
        <position position="2163"/>
    </location>
</feature>
<dbReference type="InterPro" id="IPR057326">
    <property type="entry name" value="KR_dom"/>
</dbReference>
<dbReference type="CDD" id="cd08956">
    <property type="entry name" value="KR_3_FAS_SDR_x"/>
    <property type="match status" value="3"/>
</dbReference>
<accession>A0ABQ3TLU7</accession>